<reference evidence="1" key="1">
    <citation type="submission" date="2018-11" db="EMBL/GenBank/DDBJ databases">
        <authorList>
            <consortium name="Pathogen Informatics"/>
        </authorList>
    </citation>
    <scope>NUCLEOTIDE SEQUENCE</scope>
</reference>
<protein>
    <submittedName>
        <fullName evidence="1">Uncharacterized protein</fullName>
    </submittedName>
</protein>
<dbReference type="EMBL" id="CAAALY010297480">
    <property type="protein sequence ID" value="VEL44394.1"/>
    <property type="molecule type" value="Genomic_DNA"/>
</dbReference>
<gene>
    <name evidence="1" type="ORF">PXEA_LOCUS37834</name>
</gene>
<comment type="caution">
    <text evidence="1">The sequence shown here is derived from an EMBL/GenBank/DDBJ whole genome shotgun (WGS) entry which is preliminary data.</text>
</comment>
<organism evidence="1 2">
    <name type="scientific">Protopolystoma xenopodis</name>
    <dbReference type="NCBI Taxonomy" id="117903"/>
    <lineage>
        <taxon>Eukaryota</taxon>
        <taxon>Metazoa</taxon>
        <taxon>Spiralia</taxon>
        <taxon>Lophotrochozoa</taxon>
        <taxon>Platyhelminthes</taxon>
        <taxon>Monogenea</taxon>
        <taxon>Polyopisthocotylea</taxon>
        <taxon>Polystomatidea</taxon>
        <taxon>Polystomatidae</taxon>
        <taxon>Protopolystoma</taxon>
    </lineage>
</organism>
<dbReference type="AlphaFoldDB" id="A0A3S5B305"/>
<keyword evidence="2" id="KW-1185">Reference proteome</keyword>
<name>A0A3S5B305_9PLAT</name>
<sequence>MPIARPKCIIVGINSIRAGSRPNPPSPRIDREMTSFQHLPHPRIPTFLAFVRLLVTHTGRTGHKNDN</sequence>
<evidence type="ECO:0000313" key="1">
    <source>
        <dbReference type="EMBL" id="VEL44394.1"/>
    </source>
</evidence>
<accession>A0A3S5B305</accession>
<evidence type="ECO:0000313" key="2">
    <source>
        <dbReference type="Proteomes" id="UP000784294"/>
    </source>
</evidence>
<proteinExistence type="predicted"/>
<dbReference type="Proteomes" id="UP000784294">
    <property type="component" value="Unassembled WGS sequence"/>
</dbReference>